<feature type="compositionally biased region" description="Acidic residues" evidence="1">
    <location>
        <begin position="87"/>
        <end position="101"/>
    </location>
</feature>
<evidence type="ECO:0000313" key="3">
    <source>
        <dbReference type="Proteomes" id="UP000828390"/>
    </source>
</evidence>
<feature type="region of interest" description="Disordered" evidence="1">
    <location>
        <begin position="86"/>
        <end position="150"/>
    </location>
</feature>
<dbReference type="Proteomes" id="UP000828390">
    <property type="component" value="Unassembled WGS sequence"/>
</dbReference>
<keyword evidence="3" id="KW-1185">Reference proteome</keyword>
<evidence type="ECO:0000313" key="2">
    <source>
        <dbReference type="EMBL" id="KAH3845640.1"/>
    </source>
</evidence>
<accession>A0A9D4QXE3</accession>
<evidence type="ECO:0000256" key="1">
    <source>
        <dbReference type="SAM" id="MobiDB-lite"/>
    </source>
</evidence>
<feature type="compositionally biased region" description="Basic and acidic residues" evidence="1">
    <location>
        <begin position="257"/>
        <end position="305"/>
    </location>
</feature>
<reference evidence="2" key="1">
    <citation type="journal article" date="2019" name="bioRxiv">
        <title>The Genome of the Zebra Mussel, Dreissena polymorpha: A Resource for Invasive Species Research.</title>
        <authorList>
            <person name="McCartney M.A."/>
            <person name="Auch B."/>
            <person name="Kono T."/>
            <person name="Mallez S."/>
            <person name="Zhang Y."/>
            <person name="Obille A."/>
            <person name="Becker A."/>
            <person name="Abrahante J.E."/>
            <person name="Garbe J."/>
            <person name="Badalamenti J.P."/>
            <person name="Herman A."/>
            <person name="Mangelson H."/>
            <person name="Liachko I."/>
            <person name="Sullivan S."/>
            <person name="Sone E.D."/>
            <person name="Koren S."/>
            <person name="Silverstein K.A.T."/>
            <person name="Beckman K.B."/>
            <person name="Gohl D.M."/>
        </authorList>
    </citation>
    <scope>NUCLEOTIDE SEQUENCE</scope>
    <source>
        <strain evidence="2">Duluth1</strain>
        <tissue evidence="2">Whole animal</tissue>
    </source>
</reference>
<feature type="region of interest" description="Disordered" evidence="1">
    <location>
        <begin position="240"/>
        <end position="305"/>
    </location>
</feature>
<proteinExistence type="predicted"/>
<sequence length="305" mass="33925">MPQSTAVVERGFSAMNDICTDLMSQSQQTLDSLMRINLYQERPYPGNAQYTYNNWSPQAQSNETSNGYFLERSQSARVTLAKAIELCPEEDPEDAELTDDQDTSHTREESVSPGGTGEETDNAQTQKTTDKKTVQNNQLPWGSNWGPSVPEADALPLQTVAHLSRAVNVPDSTHSGFDSRIRKYNGGVSFDKAFFHCLVLYSPRDVDCEKSQRLTPLTIGFEPRPSDLESDALPHDHCPPHLAIEQAPPENSETGEEEHKKDENKIIEGLKDKESDIPTEKEIFVTKQTSKDVKAASTKDKGKPV</sequence>
<name>A0A9D4QXE3_DREPO</name>
<gene>
    <name evidence="2" type="ORF">DPMN_087922</name>
</gene>
<organism evidence="2 3">
    <name type="scientific">Dreissena polymorpha</name>
    <name type="common">Zebra mussel</name>
    <name type="synonym">Mytilus polymorpha</name>
    <dbReference type="NCBI Taxonomy" id="45954"/>
    <lineage>
        <taxon>Eukaryota</taxon>
        <taxon>Metazoa</taxon>
        <taxon>Spiralia</taxon>
        <taxon>Lophotrochozoa</taxon>
        <taxon>Mollusca</taxon>
        <taxon>Bivalvia</taxon>
        <taxon>Autobranchia</taxon>
        <taxon>Heteroconchia</taxon>
        <taxon>Euheterodonta</taxon>
        <taxon>Imparidentia</taxon>
        <taxon>Neoheterodontei</taxon>
        <taxon>Myida</taxon>
        <taxon>Dreissenoidea</taxon>
        <taxon>Dreissenidae</taxon>
        <taxon>Dreissena</taxon>
    </lineage>
</organism>
<dbReference type="EMBL" id="JAIWYP010000003">
    <property type="protein sequence ID" value="KAH3845640.1"/>
    <property type="molecule type" value="Genomic_DNA"/>
</dbReference>
<dbReference type="AlphaFoldDB" id="A0A9D4QXE3"/>
<protein>
    <submittedName>
        <fullName evidence="2">Uncharacterized protein</fullName>
    </submittedName>
</protein>
<comment type="caution">
    <text evidence="2">The sequence shown here is derived from an EMBL/GenBank/DDBJ whole genome shotgun (WGS) entry which is preliminary data.</text>
</comment>
<reference evidence="2" key="2">
    <citation type="submission" date="2020-11" db="EMBL/GenBank/DDBJ databases">
        <authorList>
            <person name="McCartney M.A."/>
            <person name="Auch B."/>
            <person name="Kono T."/>
            <person name="Mallez S."/>
            <person name="Becker A."/>
            <person name="Gohl D.M."/>
            <person name="Silverstein K.A.T."/>
            <person name="Koren S."/>
            <person name="Bechman K.B."/>
            <person name="Herman A."/>
            <person name="Abrahante J.E."/>
            <person name="Garbe J."/>
        </authorList>
    </citation>
    <scope>NUCLEOTIDE SEQUENCE</scope>
    <source>
        <strain evidence="2">Duluth1</strain>
        <tissue evidence="2">Whole animal</tissue>
    </source>
</reference>